<dbReference type="Pfam" id="PF00646">
    <property type="entry name" value="F-box"/>
    <property type="match status" value="1"/>
</dbReference>
<gene>
    <name evidence="2" type="ORF">BVC80_9069g48</name>
</gene>
<dbReference type="OMA" id="FENDIPM"/>
<accession>A0A200PNZ6</accession>
<proteinExistence type="predicted"/>
<dbReference type="InterPro" id="IPR050232">
    <property type="entry name" value="FBL13/AtMIF1-like"/>
</dbReference>
<dbReference type="InParanoid" id="A0A200PNZ6"/>
<feature type="domain" description="FBD" evidence="1">
    <location>
        <begin position="384"/>
        <end position="456"/>
    </location>
</feature>
<keyword evidence="3" id="KW-1185">Reference proteome</keyword>
<dbReference type="STRING" id="56857.A0A200PNZ6"/>
<dbReference type="InterPro" id="IPR032675">
    <property type="entry name" value="LRR_dom_sf"/>
</dbReference>
<protein>
    <submittedName>
        <fullName evidence="2">F-box domain</fullName>
    </submittedName>
</protein>
<dbReference type="AlphaFoldDB" id="A0A200PNZ6"/>
<evidence type="ECO:0000259" key="1">
    <source>
        <dbReference type="SMART" id="SM00579"/>
    </source>
</evidence>
<sequence length="456" mass="52290">MSVGEDRISELSDALLLHILSFLPTKSVVSTCILSKRWRYLYTSIPILDFREWRSPFSSPVSTSSKEDCLLNTKKFMNFLDRLLLSPLHYHQHDVIIQKFCLSCDNFFDKSRVIDWISTLLIRRKVEELSLSIYIKDFMFPPCFFTCETLTMLELEMQVILNLPKSISFPRLKILRLKYIMFVDDKLTERFFSNCPVLEELILTQCSWMGLENFCISAPALKRLIINGSLFAFPGLYEVCVIKIYAPNLLSLECIDAVPKDYVLLHSFSSLVDANIDCGSRGTSEERRFSVSKLIAGLSNVKLLKMSGNTFEALYFAGDLLTYLPKFYNLIRLEVSSQFSCETGRPLLDFLHISPNLESLVFTQGLNGNLSNGDPVWAENLVPECLLLHLKAVEFREFHGKLRELNVIKFFLKNSRILERMTILSSSTLSTIDKNKVVEKLVKFPRGSTSCEVNFS</sequence>
<evidence type="ECO:0000313" key="2">
    <source>
        <dbReference type="EMBL" id="OUZ99936.1"/>
    </source>
</evidence>
<evidence type="ECO:0000313" key="3">
    <source>
        <dbReference type="Proteomes" id="UP000195402"/>
    </source>
</evidence>
<dbReference type="InterPro" id="IPR053781">
    <property type="entry name" value="F-box_AtFBL13-like"/>
</dbReference>
<name>A0A200PNZ6_MACCD</name>
<dbReference type="InterPro" id="IPR055411">
    <property type="entry name" value="LRR_FXL15/At3g58940/PEG3-like"/>
</dbReference>
<dbReference type="Proteomes" id="UP000195402">
    <property type="component" value="Unassembled WGS sequence"/>
</dbReference>
<dbReference type="Gene3D" id="3.80.10.10">
    <property type="entry name" value="Ribonuclease Inhibitor"/>
    <property type="match status" value="1"/>
</dbReference>
<dbReference type="FunCoup" id="A0A200PNZ6">
    <property type="interactions" value="3056"/>
</dbReference>
<dbReference type="EMBL" id="MVGT01004386">
    <property type="protein sequence ID" value="OUZ99936.1"/>
    <property type="molecule type" value="Genomic_DNA"/>
</dbReference>
<dbReference type="SMART" id="SM00579">
    <property type="entry name" value="FBD"/>
    <property type="match status" value="1"/>
</dbReference>
<reference evidence="2 3" key="1">
    <citation type="journal article" date="2017" name="Mol. Plant">
        <title>The Genome of Medicinal Plant Macleaya cordata Provides New Insights into Benzylisoquinoline Alkaloids Metabolism.</title>
        <authorList>
            <person name="Liu X."/>
            <person name="Liu Y."/>
            <person name="Huang P."/>
            <person name="Ma Y."/>
            <person name="Qing Z."/>
            <person name="Tang Q."/>
            <person name="Cao H."/>
            <person name="Cheng P."/>
            <person name="Zheng Y."/>
            <person name="Yuan Z."/>
            <person name="Zhou Y."/>
            <person name="Liu J."/>
            <person name="Tang Z."/>
            <person name="Zhuo Y."/>
            <person name="Zhang Y."/>
            <person name="Yu L."/>
            <person name="Huang J."/>
            <person name="Yang P."/>
            <person name="Peng Q."/>
            <person name="Zhang J."/>
            <person name="Jiang W."/>
            <person name="Zhang Z."/>
            <person name="Lin K."/>
            <person name="Ro D.K."/>
            <person name="Chen X."/>
            <person name="Xiong X."/>
            <person name="Shang Y."/>
            <person name="Huang S."/>
            <person name="Zeng J."/>
        </authorList>
    </citation>
    <scope>NUCLEOTIDE SEQUENCE [LARGE SCALE GENOMIC DNA]</scope>
    <source>
        <strain evidence="3">cv. BLH2017</strain>
        <tissue evidence="2">Root</tissue>
    </source>
</reference>
<dbReference type="InterPro" id="IPR006566">
    <property type="entry name" value="FBD"/>
</dbReference>
<dbReference type="CDD" id="cd22160">
    <property type="entry name" value="F-box_AtFBL13-like"/>
    <property type="match status" value="1"/>
</dbReference>
<dbReference type="PANTHER" id="PTHR31900">
    <property type="entry name" value="F-BOX/RNI SUPERFAMILY PROTEIN-RELATED"/>
    <property type="match status" value="1"/>
</dbReference>
<dbReference type="SUPFAM" id="SSF52058">
    <property type="entry name" value="L domain-like"/>
    <property type="match status" value="1"/>
</dbReference>
<dbReference type="InterPro" id="IPR001810">
    <property type="entry name" value="F-box_dom"/>
</dbReference>
<dbReference type="SUPFAM" id="SSF81383">
    <property type="entry name" value="F-box domain"/>
    <property type="match status" value="1"/>
</dbReference>
<comment type="caution">
    <text evidence="2">The sequence shown here is derived from an EMBL/GenBank/DDBJ whole genome shotgun (WGS) entry which is preliminary data.</text>
</comment>
<dbReference type="PANTHER" id="PTHR31900:SF30">
    <property type="entry name" value="SUPERFAMILY PROTEIN, PUTATIVE-RELATED"/>
    <property type="match status" value="1"/>
</dbReference>
<dbReference type="InterPro" id="IPR036047">
    <property type="entry name" value="F-box-like_dom_sf"/>
</dbReference>
<dbReference type="Pfam" id="PF08387">
    <property type="entry name" value="FBD"/>
    <property type="match status" value="1"/>
</dbReference>
<dbReference type="Gene3D" id="1.20.1280.50">
    <property type="match status" value="1"/>
</dbReference>
<organism evidence="2 3">
    <name type="scientific">Macleaya cordata</name>
    <name type="common">Five-seeded plume-poppy</name>
    <name type="synonym">Bocconia cordata</name>
    <dbReference type="NCBI Taxonomy" id="56857"/>
    <lineage>
        <taxon>Eukaryota</taxon>
        <taxon>Viridiplantae</taxon>
        <taxon>Streptophyta</taxon>
        <taxon>Embryophyta</taxon>
        <taxon>Tracheophyta</taxon>
        <taxon>Spermatophyta</taxon>
        <taxon>Magnoliopsida</taxon>
        <taxon>Ranunculales</taxon>
        <taxon>Papaveraceae</taxon>
        <taxon>Papaveroideae</taxon>
        <taxon>Macleaya</taxon>
    </lineage>
</organism>
<dbReference type="OrthoDB" id="1298252at2759"/>
<dbReference type="Pfam" id="PF24758">
    <property type="entry name" value="LRR_At5g56370"/>
    <property type="match status" value="1"/>
</dbReference>